<dbReference type="NCBIfam" id="TIGR00278">
    <property type="entry name" value="membrane protein insertion efficiency factor YidD"/>
    <property type="match status" value="1"/>
</dbReference>
<organism evidence="2 3">
    <name type="scientific">Turicibacter sanguinis</name>
    <dbReference type="NCBI Taxonomy" id="154288"/>
    <lineage>
        <taxon>Bacteria</taxon>
        <taxon>Bacillati</taxon>
        <taxon>Bacillota</taxon>
        <taxon>Erysipelotrichia</taxon>
        <taxon>Erysipelotrichales</taxon>
        <taxon>Turicibacteraceae</taxon>
        <taxon>Turicibacter</taxon>
    </lineage>
</organism>
<comment type="subcellular location">
    <subcellularLocation>
        <location evidence="1">Cell membrane</location>
        <topology evidence="1">Peripheral membrane protein</topology>
        <orientation evidence="1">Cytoplasmic side</orientation>
    </subcellularLocation>
</comment>
<reference evidence="2 3" key="1">
    <citation type="journal article" date="2019" name="Nat. Med.">
        <title>A library of human gut bacterial isolates paired with longitudinal multiomics data enables mechanistic microbiome research.</title>
        <authorList>
            <person name="Poyet M."/>
            <person name="Groussin M."/>
            <person name="Gibbons S.M."/>
            <person name="Avila-Pacheco J."/>
            <person name="Jiang X."/>
            <person name="Kearney S.M."/>
            <person name="Perrotta A.R."/>
            <person name="Berdy B."/>
            <person name="Zhao S."/>
            <person name="Lieberman T.D."/>
            <person name="Swanson P.K."/>
            <person name="Smith M."/>
            <person name="Roesemann S."/>
            <person name="Alexander J.E."/>
            <person name="Rich S.A."/>
            <person name="Livny J."/>
            <person name="Vlamakis H."/>
            <person name="Clish C."/>
            <person name="Bullock K."/>
            <person name="Deik A."/>
            <person name="Scott J."/>
            <person name="Pierce K.A."/>
            <person name="Xavier R.J."/>
            <person name="Alm E.J."/>
        </authorList>
    </citation>
    <scope>NUCLEOTIDE SEQUENCE [LARGE SCALE GENOMIC DNA]</scope>
    <source>
        <strain evidence="2 3">BIOML-A198</strain>
    </source>
</reference>
<proteinExistence type="inferred from homology"/>
<keyword evidence="1" id="KW-0472">Membrane</keyword>
<evidence type="ECO:0000313" key="3">
    <source>
        <dbReference type="Proteomes" id="UP000487649"/>
    </source>
</evidence>
<gene>
    <name evidence="2" type="primary">yidD</name>
    <name evidence="2" type="ORF">GMA92_05790</name>
</gene>
<dbReference type="Pfam" id="PF01809">
    <property type="entry name" value="YidD"/>
    <property type="match status" value="1"/>
</dbReference>
<dbReference type="GO" id="GO:0005886">
    <property type="term" value="C:plasma membrane"/>
    <property type="evidence" value="ECO:0007669"/>
    <property type="project" value="UniProtKB-SubCell"/>
</dbReference>
<evidence type="ECO:0000313" key="2">
    <source>
        <dbReference type="EMBL" id="MTK20930.1"/>
    </source>
</evidence>
<evidence type="ECO:0000256" key="1">
    <source>
        <dbReference type="HAMAP-Rule" id="MF_00386"/>
    </source>
</evidence>
<comment type="function">
    <text evidence="1">Could be involved in insertion of integral membrane proteins into the membrane.</text>
</comment>
<keyword evidence="1" id="KW-1003">Cell membrane</keyword>
<dbReference type="EMBL" id="WMQE01000009">
    <property type="protein sequence ID" value="MTK20930.1"/>
    <property type="molecule type" value="Genomic_DNA"/>
</dbReference>
<comment type="caution">
    <text evidence="2">The sequence shown here is derived from an EMBL/GenBank/DDBJ whole genome shotgun (WGS) entry which is preliminary data.</text>
</comment>
<dbReference type="Proteomes" id="UP000487649">
    <property type="component" value="Unassembled WGS sequence"/>
</dbReference>
<comment type="similarity">
    <text evidence="1">Belongs to the UPF0161 family.</text>
</comment>
<dbReference type="HAMAP" id="MF_00386">
    <property type="entry name" value="UPF0161_YidD"/>
    <property type="match status" value="1"/>
</dbReference>
<dbReference type="PANTHER" id="PTHR33383">
    <property type="entry name" value="MEMBRANE PROTEIN INSERTION EFFICIENCY FACTOR-RELATED"/>
    <property type="match status" value="1"/>
</dbReference>
<dbReference type="OrthoDB" id="9801753at2"/>
<protein>
    <recommendedName>
        <fullName evidence="1">Putative membrane protein insertion efficiency factor</fullName>
    </recommendedName>
</protein>
<dbReference type="PANTHER" id="PTHR33383:SF1">
    <property type="entry name" value="MEMBRANE PROTEIN INSERTION EFFICIENCY FACTOR-RELATED"/>
    <property type="match status" value="1"/>
</dbReference>
<dbReference type="AlphaFoldDB" id="A0A6A8SGU0"/>
<sequence length="107" mass="12465">MSKLLILKQIFLSDNINLSNTERTSSMKKLMIKFIQFYQKYISPLSPPNCRYYPTCSHYAIEAIEKHGVLKGGYLAFKRILRCNPWGSLGYDPVPEKKSCHCHKHQK</sequence>
<dbReference type="SMART" id="SM01234">
    <property type="entry name" value="Haemolytic"/>
    <property type="match status" value="1"/>
</dbReference>
<dbReference type="RefSeq" id="WP_081448238.1">
    <property type="nucleotide sequence ID" value="NZ_JADOZG010000024.1"/>
</dbReference>
<dbReference type="InterPro" id="IPR002696">
    <property type="entry name" value="Membr_insert_effic_factor_YidD"/>
</dbReference>
<name>A0A6A8SGU0_9FIRM</name>
<accession>A0A6A8SGU0</accession>